<protein>
    <submittedName>
        <fullName evidence="2">Uncharacterized protein</fullName>
    </submittedName>
</protein>
<gene>
    <name evidence="2" type="ORF">SACU0126_LOCUS17236</name>
</gene>
<feature type="compositionally biased region" description="Basic and acidic residues" evidence="1">
    <location>
        <begin position="98"/>
        <end position="114"/>
    </location>
</feature>
<sequence length="114" mass="12927">MEEEDREYLDSDLAEFAEKFDVRAEINIPDGWPQFSVVLRGVPEQVQAALEELGQLFGYYKFVFTTGAKKGTAAGASSAAAAEEEDEEIEVEGMTVQSKERKERRRTDRYGRVR</sequence>
<accession>A0A7S3SQP7</accession>
<evidence type="ECO:0000256" key="1">
    <source>
        <dbReference type="SAM" id="MobiDB-lite"/>
    </source>
</evidence>
<proteinExistence type="predicted"/>
<dbReference type="AlphaFoldDB" id="A0A7S3SQP7"/>
<reference evidence="2" key="1">
    <citation type="submission" date="2021-01" db="EMBL/GenBank/DDBJ databases">
        <authorList>
            <person name="Corre E."/>
            <person name="Pelletier E."/>
            <person name="Niang G."/>
            <person name="Scheremetjew M."/>
            <person name="Finn R."/>
            <person name="Kale V."/>
            <person name="Holt S."/>
            <person name="Cochrane G."/>
            <person name="Meng A."/>
            <person name="Brown T."/>
            <person name="Cohen L."/>
        </authorList>
    </citation>
    <scope>NUCLEOTIDE SEQUENCE</scope>
    <source>
        <strain evidence="2">SPMC142</strain>
    </source>
</reference>
<dbReference type="EMBL" id="HBIQ01054077">
    <property type="protein sequence ID" value="CAE0562118.1"/>
    <property type="molecule type" value="Transcribed_RNA"/>
</dbReference>
<organism evidence="2">
    <name type="scientific">Strombidinopsis acuminata</name>
    <dbReference type="NCBI Taxonomy" id="141414"/>
    <lineage>
        <taxon>Eukaryota</taxon>
        <taxon>Sar</taxon>
        <taxon>Alveolata</taxon>
        <taxon>Ciliophora</taxon>
        <taxon>Intramacronucleata</taxon>
        <taxon>Spirotrichea</taxon>
        <taxon>Choreotrichia</taxon>
        <taxon>Choreotrichida</taxon>
        <taxon>Strombidinopsidae</taxon>
        <taxon>Strombidinopsis</taxon>
    </lineage>
</organism>
<feature type="compositionally biased region" description="Acidic residues" evidence="1">
    <location>
        <begin position="82"/>
        <end position="91"/>
    </location>
</feature>
<evidence type="ECO:0000313" key="2">
    <source>
        <dbReference type="EMBL" id="CAE0562118.1"/>
    </source>
</evidence>
<feature type="region of interest" description="Disordered" evidence="1">
    <location>
        <begin position="73"/>
        <end position="114"/>
    </location>
</feature>
<name>A0A7S3SQP7_9SPIT</name>